<dbReference type="InterPro" id="IPR050463">
    <property type="entry name" value="Gfo/Idh/MocA_oxidrdct_glycsds"/>
</dbReference>
<keyword evidence="1" id="KW-0732">Signal</keyword>
<dbReference type="InterPro" id="IPR006311">
    <property type="entry name" value="TAT_signal"/>
</dbReference>
<dbReference type="EMBL" id="CP053452">
    <property type="protein sequence ID" value="QJW98909.1"/>
    <property type="molecule type" value="Genomic_DNA"/>
</dbReference>
<reference evidence="5" key="1">
    <citation type="submission" date="2020-05" db="EMBL/GenBank/DDBJ databases">
        <title>Frigoriglobus tundricola gen. nov., sp. nov., a psychrotolerant cellulolytic planctomycete of the family Gemmataceae with two divergent copies of 16S rRNA gene.</title>
        <authorList>
            <person name="Kulichevskaya I.S."/>
            <person name="Ivanova A.A."/>
            <person name="Naumoff D.G."/>
            <person name="Beletsky A.V."/>
            <person name="Rijpstra W.I.C."/>
            <person name="Sinninghe Damste J.S."/>
            <person name="Mardanov A.V."/>
            <person name="Ravin N.V."/>
            <person name="Dedysh S.N."/>
        </authorList>
    </citation>
    <scope>NUCLEOTIDE SEQUENCE [LARGE SCALE GENOMIC DNA]</scope>
    <source>
        <strain evidence="5">PL17</strain>
    </source>
</reference>
<keyword evidence="5" id="KW-1185">Reference proteome</keyword>
<dbReference type="InterPro" id="IPR055170">
    <property type="entry name" value="GFO_IDH_MocA-like_dom"/>
</dbReference>
<dbReference type="Gene3D" id="3.30.360.10">
    <property type="entry name" value="Dihydrodipicolinate Reductase, domain 2"/>
    <property type="match status" value="1"/>
</dbReference>
<feature type="domain" description="GFO/IDH/MocA-like oxidoreductase" evidence="3">
    <location>
        <begin position="184"/>
        <end position="317"/>
    </location>
</feature>
<dbReference type="GO" id="GO:0000166">
    <property type="term" value="F:nucleotide binding"/>
    <property type="evidence" value="ECO:0007669"/>
    <property type="project" value="InterPro"/>
</dbReference>
<organism evidence="4 5">
    <name type="scientific">Frigoriglobus tundricola</name>
    <dbReference type="NCBI Taxonomy" id="2774151"/>
    <lineage>
        <taxon>Bacteria</taxon>
        <taxon>Pseudomonadati</taxon>
        <taxon>Planctomycetota</taxon>
        <taxon>Planctomycetia</taxon>
        <taxon>Gemmatales</taxon>
        <taxon>Gemmataceae</taxon>
        <taxon>Frigoriglobus</taxon>
    </lineage>
</organism>
<dbReference type="InterPro" id="IPR036291">
    <property type="entry name" value="NAD(P)-bd_dom_sf"/>
</dbReference>
<dbReference type="AlphaFoldDB" id="A0A6M5YY21"/>
<gene>
    <name evidence="4" type="ORF">FTUN_6504</name>
</gene>
<dbReference type="PROSITE" id="PS51318">
    <property type="entry name" value="TAT"/>
    <property type="match status" value="1"/>
</dbReference>
<evidence type="ECO:0000259" key="2">
    <source>
        <dbReference type="Pfam" id="PF01408"/>
    </source>
</evidence>
<accession>A0A6M5YY21</accession>
<feature type="domain" description="Gfo/Idh/MocA-like oxidoreductase N-terminal" evidence="2">
    <location>
        <begin position="34"/>
        <end position="160"/>
    </location>
</feature>
<protein>
    <submittedName>
        <fullName evidence="4">Inositol 2-dehydrogenase</fullName>
    </submittedName>
</protein>
<sequence length="423" mass="46002">MSDTNRRVFLQTSAATAATVALAPGAFAAGSDTLRVGLVGCGGRGTGAASEALRADPKVKLVAMCDAFMDRLEGSLANLKSLRDVADKIDVTPDRKFDGFDGYKKLLDCGVDVVLLATPPGFRPLHLDAAIRAGKHVFCEKPVAVDVAGAKSVIATAKLAKEKNLSLCSGFCYRYDLAKRETVKRIHDGAIGDVAAMHITYLTGGIWHRGNDPKWTPMEYQMRNWYYFTWLSGDFLVEQHCHNFDKASWVFGGQMPVAATGVGGRQQRRDAKYGHIYDHFAVTLEYANGAKLFSFCRQMEGCAGNVNDHVIGTKGSAQLMAHSVTPTGGPAWEFGSETKVKDMYQVEHDELFAGIRSGKLINDGESAAHSTLMALLAREAAYTGKRLTWKQLLASNQNLAPKEYAWGPIETPPVPTPGIYKFV</sequence>
<dbReference type="Pfam" id="PF22725">
    <property type="entry name" value="GFO_IDH_MocA_C3"/>
    <property type="match status" value="1"/>
</dbReference>
<feature type="signal peptide" evidence="1">
    <location>
        <begin position="1"/>
        <end position="28"/>
    </location>
</feature>
<dbReference type="InterPro" id="IPR000683">
    <property type="entry name" value="Gfo/Idh/MocA-like_OxRdtase_N"/>
</dbReference>
<dbReference type="SUPFAM" id="SSF55347">
    <property type="entry name" value="Glyceraldehyde-3-phosphate dehydrogenase-like, C-terminal domain"/>
    <property type="match status" value="1"/>
</dbReference>
<dbReference type="PANTHER" id="PTHR43818">
    <property type="entry name" value="BCDNA.GH03377"/>
    <property type="match status" value="1"/>
</dbReference>
<dbReference type="Pfam" id="PF01408">
    <property type="entry name" value="GFO_IDH_MocA"/>
    <property type="match status" value="1"/>
</dbReference>
<dbReference type="Gene3D" id="3.40.50.720">
    <property type="entry name" value="NAD(P)-binding Rossmann-like Domain"/>
    <property type="match status" value="1"/>
</dbReference>
<dbReference type="SUPFAM" id="SSF51735">
    <property type="entry name" value="NAD(P)-binding Rossmann-fold domains"/>
    <property type="match status" value="1"/>
</dbReference>
<evidence type="ECO:0000313" key="5">
    <source>
        <dbReference type="Proteomes" id="UP000503447"/>
    </source>
</evidence>
<dbReference type="PANTHER" id="PTHR43818:SF5">
    <property type="entry name" value="OXIDOREDUCTASE FAMILY PROTEIN"/>
    <property type="match status" value="1"/>
</dbReference>
<dbReference type="RefSeq" id="WP_171473980.1">
    <property type="nucleotide sequence ID" value="NZ_CP053452.2"/>
</dbReference>
<evidence type="ECO:0000313" key="4">
    <source>
        <dbReference type="EMBL" id="QJW98909.1"/>
    </source>
</evidence>
<dbReference type="KEGG" id="ftj:FTUN_6504"/>
<proteinExistence type="predicted"/>
<evidence type="ECO:0000259" key="3">
    <source>
        <dbReference type="Pfam" id="PF22725"/>
    </source>
</evidence>
<feature type="chain" id="PRO_5026881744" evidence="1">
    <location>
        <begin position="29"/>
        <end position="423"/>
    </location>
</feature>
<name>A0A6M5YY21_9BACT</name>
<dbReference type="Proteomes" id="UP000503447">
    <property type="component" value="Chromosome"/>
</dbReference>
<evidence type="ECO:0000256" key="1">
    <source>
        <dbReference type="SAM" id="SignalP"/>
    </source>
</evidence>